<dbReference type="Pfam" id="PF14352">
    <property type="entry name" value="DUF4402"/>
    <property type="match status" value="1"/>
</dbReference>
<dbReference type="OrthoDB" id="6299613at2"/>
<evidence type="ECO:0000313" key="2">
    <source>
        <dbReference type="EMBL" id="TLX47088.1"/>
    </source>
</evidence>
<gene>
    <name evidence="2" type="ORF">C1E24_09795</name>
</gene>
<reference evidence="2 3" key="1">
    <citation type="submission" date="2018-01" db="EMBL/GenBank/DDBJ databases">
        <title>Co-occurrence of chitin degradation, pigmentation and bioactivity in marine Pseudoalteromonas.</title>
        <authorList>
            <person name="Paulsen S."/>
            <person name="Gram L."/>
            <person name="Machado H."/>
        </authorList>
    </citation>
    <scope>NUCLEOTIDE SEQUENCE [LARGE SCALE GENOMIC DNA]</scope>
    <source>
        <strain evidence="2 3">S3663</strain>
    </source>
</reference>
<dbReference type="AlphaFoldDB" id="A0A5R9Q1S0"/>
<dbReference type="InterPro" id="IPR025514">
    <property type="entry name" value="DUF4402"/>
</dbReference>
<keyword evidence="1" id="KW-0732">Signal</keyword>
<dbReference type="EMBL" id="PPSW01000014">
    <property type="protein sequence ID" value="TLX47088.1"/>
    <property type="molecule type" value="Genomic_DNA"/>
</dbReference>
<dbReference type="RefSeq" id="WP_138480952.1">
    <property type="nucleotide sequence ID" value="NZ_PPSW01000014.1"/>
</dbReference>
<protein>
    <recommendedName>
        <fullName evidence="4">DUF4402 domain-containing protein</fullName>
    </recommendedName>
</protein>
<proteinExistence type="predicted"/>
<accession>A0A5R9Q1S0</accession>
<evidence type="ECO:0000256" key="1">
    <source>
        <dbReference type="SAM" id="SignalP"/>
    </source>
</evidence>
<evidence type="ECO:0008006" key="4">
    <source>
        <dbReference type="Google" id="ProtNLM"/>
    </source>
</evidence>
<dbReference type="Proteomes" id="UP000309186">
    <property type="component" value="Unassembled WGS sequence"/>
</dbReference>
<name>A0A5R9Q1S0_9GAMM</name>
<evidence type="ECO:0000313" key="3">
    <source>
        <dbReference type="Proteomes" id="UP000309186"/>
    </source>
</evidence>
<comment type="caution">
    <text evidence="2">The sequence shown here is derived from an EMBL/GenBank/DDBJ whole genome shotgun (WGS) entry which is preliminary data.</text>
</comment>
<organism evidence="2 3">
    <name type="scientific">Pseudoalteromonas phenolica</name>
    <dbReference type="NCBI Taxonomy" id="161398"/>
    <lineage>
        <taxon>Bacteria</taxon>
        <taxon>Pseudomonadati</taxon>
        <taxon>Pseudomonadota</taxon>
        <taxon>Gammaproteobacteria</taxon>
        <taxon>Alteromonadales</taxon>
        <taxon>Pseudoalteromonadaceae</taxon>
        <taxon>Pseudoalteromonas</taxon>
    </lineage>
</organism>
<sequence length="144" mass="15540">MIRSILVLFLVSTSVFADVLEPLDFGTVVVASNDRVSTLKLPTNSAMSSTNDIHIMERGHPARLVFEALPANTLISFSSSNMNYELKGSVASFSINQLLFKPTVQTNAYGEIELVIGAILQTSGDGAVYNDGEYQGSVSIELSY</sequence>
<feature type="signal peptide" evidence="1">
    <location>
        <begin position="1"/>
        <end position="17"/>
    </location>
</feature>
<feature type="chain" id="PRO_5024353501" description="DUF4402 domain-containing protein" evidence="1">
    <location>
        <begin position="18"/>
        <end position="144"/>
    </location>
</feature>